<dbReference type="AlphaFoldDB" id="A0A517U5V1"/>
<sequence>MTLQALKPRFRFTIRALLVLMTLLALWCAYSMNWIRQRRELVRSGVVKPAMTSKGLHAVTPGWLGMFGEPGYFSLMVDAPHGSPEFDRIQALFSEARCTGNLTQSGNPF</sequence>
<organism evidence="1 2">
    <name type="scientific">Lacipirellula limnantheis</name>
    <dbReference type="NCBI Taxonomy" id="2528024"/>
    <lineage>
        <taxon>Bacteria</taxon>
        <taxon>Pseudomonadati</taxon>
        <taxon>Planctomycetota</taxon>
        <taxon>Planctomycetia</taxon>
        <taxon>Pirellulales</taxon>
        <taxon>Lacipirellulaceae</taxon>
        <taxon>Lacipirellula</taxon>
    </lineage>
</organism>
<name>A0A517U5V1_9BACT</name>
<dbReference type="EMBL" id="CP036339">
    <property type="protein sequence ID" value="QDT76012.1"/>
    <property type="molecule type" value="Genomic_DNA"/>
</dbReference>
<gene>
    <name evidence="1" type="ORF">I41_52570</name>
</gene>
<keyword evidence="2" id="KW-1185">Reference proteome</keyword>
<protein>
    <submittedName>
        <fullName evidence="1">Uncharacterized protein</fullName>
    </submittedName>
</protein>
<reference evidence="1 2" key="1">
    <citation type="submission" date="2019-02" db="EMBL/GenBank/DDBJ databases">
        <title>Deep-cultivation of Planctomycetes and their phenomic and genomic characterization uncovers novel biology.</title>
        <authorList>
            <person name="Wiegand S."/>
            <person name="Jogler M."/>
            <person name="Boedeker C."/>
            <person name="Pinto D."/>
            <person name="Vollmers J."/>
            <person name="Rivas-Marin E."/>
            <person name="Kohn T."/>
            <person name="Peeters S.H."/>
            <person name="Heuer A."/>
            <person name="Rast P."/>
            <person name="Oberbeckmann S."/>
            <person name="Bunk B."/>
            <person name="Jeske O."/>
            <person name="Meyerdierks A."/>
            <person name="Storesund J.E."/>
            <person name="Kallscheuer N."/>
            <person name="Luecker S."/>
            <person name="Lage O.M."/>
            <person name="Pohl T."/>
            <person name="Merkel B.J."/>
            <person name="Hornburger P."/>
            <person name="Mueller R.-W."/>
            <person name="Bruemmer F."/>
            <person name="Labrenz M."/>
            <person name="Spormann A.M."/>
            <person name="Op den Camp H."/>
            <person name="Overmann J."/>
            <person name="Amann R."/>
            <person name="Jetten M.S.M."/>
            <person name="Mascher T."/>
            <person name="Medema M.H."/>
            <person name="Devos D.P."/>
            <person name="Kaster A.-K."/>
            <person name="Ovreas L."/>
            <person name="Rohde M."/>
            <person name="Galperin M.Y."/>
            <person name="Jogler C."/>
        </authorList>
    </citation>
    <scope>NUCLEOTIDE SEQUENCE [LARGE SCALE GENOMIC DNA]</scope>
    <source>
        <strain evidence="1 2">I41</strain>
    </source>
</reference>
<proteinExistence type="predicted"/>
<dbReference type="KEGG" id="llh:I41_52570"/>
<accession>A0A517U5V1</accession>
<dbReference type="Proteomes" id="UP000317909">
    <property type="component" value="Chromosome"/>
</dbReference>
<evidence type="ECO:0000313" key="1">
    <source>
        <dbReference type="EMBL" id="QDT76012.1"/>
    </source>
</evidence>
<evidence type="ECO:0000313" key="2">
    <source>
        <dbReference type="Proteomes" id="UP000317909"/>
    </source>
</evidence>